<dbReference type="EMBL" id="LT607411">
    <property type="protein sequence ID" value="SCE73995.1"/>
    <property type="molecule type" value="Genomic_DNA"/>
</dbReference>
<dbReference type="RefSeq" id="WP_089004971.1">
    <property type="nucleotide sequence ID" value="NZ_LT607411.1"/>
</dbReference>
<evidence type="ECO:0000313" key="2">
    <source>
        <dbReference type="EMBL" id="SCE73995.1"/>
    </source>
</evidence>
<dbReference type="Proteomes" id="UP000198242">
    <property type="component" value="Chromosome I"/>
</dbReference>
<name>A0A1C4UQQ9_MICVI</name>
<keyword evidence="3" id="KW-1185">Reference proteome</keyword>
<keyword evidence="1" id="KW-0472">Membrane</keyword>
<protein>
    <submittedName>
        <fullName evidence="2">Uncharacterized protein</fullName>
    </submittedName>
</protein>
<dbReference type="AlphaFoldDB" id="A0A1C4UQQ9"/>
<keyword evidence="1" id="KW-1133">Transmembrane helix</keyword>
<evidence type="ECO:0000313" key="3">
    <source>
        <dbReference type="Proteomes" id="UP000198242"/>
    </source>
</evidence>
<dbReference type="OrthoDB" id="3397798at2"/>
<gene>
    <name evidence="2" type="ORF">GA0074695_0732</name>
</gene>
<accession>A0A1C4UQQ9</accession>
<feature type="transmembrane region" description="Helical" evidence="1">
    <location>
        <begin position="7"/>
        <end position="27"/>
    </location>
</feature>
<reference evidence="3" key="1">
    <citation type="submission" date="2016-06" db="EMBL/GenBank/DDBJ databases">
        <authorList>
            <person name="Varghese N."/>
            <person name="Submissions Spin"/>
        </authorList>
    </citation>
    <scope>NUCLEOTIDE SEQUENCE [LARGE SCALE GENOMIC DNA]</scope>
    <source>
        <strain evidence="3">DSM 43909</strain>
    </source>
</reference>
<organism evidence="2 3">
    <name type="scientific">Micromonospora viridifaciens</name>
    <dbReference type="NCBI Taxonomy" id="1881"/>
    <lineage>
        <taxon>Bacteria</taxon>
        <taxon>Bacillati</taxon>
        <taxon>Actinomycetota</taxon>
        <taxon>Actinomycetes</taxon>
        <taxon>Micromonosporales</taxon>
        <taxon>Micromonosporaceae</taxon>
        <taxon>Micromonospora</taxon>
    </lineage>
</organism>
<keyword evidence="1" id="KW-0812">Transmembrane</keyword>
<evidence type="ECO:0000256" key="1">
    <source>
        <dbReference type="SAM" id="Phobius"/>
    </source>
</evidence>
<proteinExistence type="predicted"/>
<sequence>MDADDRVRGVLLAGLVLAAMGLGAWWWRDSAPALGPQGASPSPSASAFLQADVWLVDPDTGQVTGGPGADPDEAVVVHQGPDQAAVVPRSVWQERAHLVVGQDPLIRQVNPAPGERHLLTASCTGPGTLVVDWSGAEEDDSLTTTCAATPIARPLTASGGPLLVRFTVEDGEVDLDARLSSAF</sequence>